<comment type="similarity">
    <text evidence="1">Belongs to the thioesterase PaaI family.</text>
</comment>
<organism evidence="4 5">
    <name type="scientific">Celeribacter baekdonensis</name>
    <dbReference type="NCBI Taxonomy" id="875171"/>
    <lineage>
        <taxon>Bacteria</taxon>
        <taxon>Pseudomonadati</taxon>
        <taxon>Pseudomonadota</taxon>
        <taxon>Alphaproteobacteria</taxon>
        <taxon>Rhodobacterales</taxon>
        <taxon>Roseobacteraceae</taxon>
        <taxon>Celeribacter</taxon>
    </lineage>
</organism>
<dbReference type="NCBIfam" id="TIGR02286">
    <property type="entry name" value="PaaD"/>
    <property type="match status" value="1"/>
</dbReference>
<dbReference type="EMBL" id="CP028477">
    <property type="protein sequence ID" value="AVW93691.1"/>
    <property type="molecule type" value="Genomic_DNA"/>
</dbReference>
<evidence type="ECO:0000313" key="5">
    <source>
        <dbReference type="Proteomes" id="UP000241447"/>
    </source>
</evidence>
<dbReference type="SUPFAM" id="SSF54637">
    <property type="entry name" value="Thioesterase/thiol ester dehydrase-isomerase"/>
    <property type="match status" value="1"/>
</dbReference>
<dbReference type="NCBIfam" id="TIGR00369">
    <property type="entry name" value="unchar_dom_1"/>
    <property type="match status" value="1"/>
</dbReference>
<keyword evidence="4" id="KW-0614">Plasmid</keyword>
<dbReference type="InterPro" id="IPR006683">
    <property type="entry name" value="Thioestr_dom"/>
</dbReference>
<dbReference type="OrthoDB" id="32575at2"/>
<dbReference type="RefSeq" id="WP_107722917.1">
    <property type="nucleotide sequence ID" value="NZ_CP028477.1"/>
</dbReference>
<gene>
    <name evidence="4" type="primary">paaD</name>
    <name evidence="4" type="ORF">DA792_21955</name>
</gene>
<dbReference type="InterPro" id="IPR011973">
    <property type="entry name" value="PaaD"/>
</dbReference>
<name>A0A2R4M909_9RHOB</name>
<dbReference type="PANTHER" id="PTHR42856:SF1">
    <property type="entry name" value="ACYL-COENZYME A THIOESTERASE PAAI"/>
    <property type="match status" value="1"/>
</dbReference>
<accession>A0A2R4M909</accession>
<dbReference type="PANTHER" id="PTHR42856">
    <property type="entry name" value="ACYL-COENZYME A THIOESTERASE PAAI"/>
    <property type="match status" value="1"/>
</dbReference>
<geneLocation type="plasmid" evidence="5">
    <name>pcblh4e</name>
</geneLocation>
<dbReference type="KEGG" id="cbak:DA792_21955"/>
<dbReference type="AlphaFoldDB" id="A0A2R4M909"/>
<dbReference type="InterPro" id="IPR003736">
    <property type="entry name" value="PAAI_dom"/>
</dbReference>
<dbReference type="CDD" id="cd03443">
    <property type="entry name" value="PaaI_thioesterase"/>
    <property type="match status" value="1"/>
</dbReference>
<evidence type="ECO:0000259" key="3">
    <source>
        <dbReference type="Pfam" id="PF03061"/>
    </source>
</evidence>
<dbReference type="Gene3D" id="3.10.129.10">
    <property type="entry name" value="Hotdog Thioesterase"/>
    <property type="match status" value="1"/>
</dbReference>
<dbReference type="Proteomes" id="UP000241447">
    <property type="component" value="Plasmid pCBLh4e"/>
</dbReference>
<protein>
    <submittedName>
        <fullName evidence="4">Phenylacetic acid degradation protein PaaD</fullName>
    </submittedName>
</protein>
<proteinExistence type="inferred from homology"/>
<reference evidence="4 5" key="1">
    <citation type="submission" date="2018-03" db="EMBL/GenBank/DDBJ databases">
        <title>The Complete Genome of Celeribacter baekdonensis strain LH4, a Thiosulfate-Oxidizing Alphaproteobacterium Isolated from Gulf of Mexico Continental Slope Sediments.</title>
        <authorList>
            <person name="Flood B.E."/>
            <person name="Bailey J.V."/>
            <person name="Leprich D."/>
        </authorList>
    </citation>
    <scope>NUCLEOTIDE SEQUENCE [LARGE SCALE GENOMIC DNA]</scope>
    <source>
        <strain evidence="4 5">LH4</strain>
        <plasmid evidence="5">Plasmid pcblh4e</plasmid>
    </source>
</reference>
<dbReference type="Pfam" id="PF03061">
    <property type="entry name" value="4HBT"/>
    <property type="match status" value="1"/>
</dbReference>
<evidence type="ECO:0000256" key="2">
    <source>
        <dbReference type="ARBA" id="ARBA00022801"/>
    </source>
</evidence>
<dbReference type="InterPro" id="IPR029069">
    <property type="entry name" value="HotDog_dom_sf"/>
</dbReference>
<keyword evidence="2" id="KW-0378">Hydrolase</keyword>
<dbReference type="FunFam" id="3.10.129.10:FF:000022">
    <property type="entry name" value="Phenylacetic acid degradation protein"/>
    <property type="match status" value="1"/>
</dbReference>
<evidence type="ECO:0000313" key="4">
    <source>
        <dbReference type="EMBL" id="AVW93691.1"/>
    </source>
</evidence>
<feature type="domain" description="Thioesterase" evidence="3">
    <location>
        <begin position="56"/>
        <end position="128"/>
    </location>
</feature>
<sequence>MTDVTQLSPQALAEACAKVMWNDDSASQRLGMTLDHIAPGKAKLSMTITKAMSNGHGNCHGGYLFTLADSAFAFACNSYNQIAVAQQCSITYLIPGRIGDRMTAAACAVSQRGRSGLYDIRITNQDGAHVAEFRGHSRTIKGTHLSIDT</sequence>
<dbReference type="InterPro" id="IPR052723">
    <property type="entry name" value="Acyl-CoA_thioesterase_PaaI"/>
</dbReference>
<dbReference type="GO" id="GO:0016289">
    <property type="term" value="F:acyl-CoA hydrolase activity"/>
    <property type="evidence" value="ECO:0007669"/>
    <property type="project" value="TreeGrafter"/>
</dbReference>
<evidence type="ECO:0000256" key="1">
    <source>
        <dbReference type="ARBA" id="ARBA00008324"/>
    </source>
</evidence>